<reference evidence="2 3" key="1">
    <citation type="submission" date="2022-10" db="EMBL/GenBank/DDBJ databases">
        <title>The complete genomes of actinobacterial strains from the NBC collection.</title>
        <authorList>
            <person name="Joergensen T.S."/>
            <person name="Alvarez Arevalo M."/>
            <person name="Sterndorff E.B."/>
            <person name="Faurdal D."/>
            <person name="Vuksanovic O."/>
            <person name="Mourched A.-S."/>
            <person name="Charusanti P."/>
            <person name="Shaw S."/>
            <person name="Blin K."/>
            <person name="Weber T."/>
        </authorList>
    </citation>
    <scope>NUCLEOTIDE SEQUENCE [LARGE SCALE GENOMIC DNA]</scope>
    <source>
        <strain evidence="2 3">NBC_00116</strain>
    </source>
</reference>
<evidence type="ECO:0000313" key="3">
    <source>
        <dbReference type="Proteomes" id="UP001622731"/>
    </source>
</evidence>
<proteinExistence type="predicted"/>
<organism evidence="2 3">
    <name type="scientific">Streptomyces anthocyanicus</name>
    <dbReference type="NCBI Taxonomy" id="68174"/>
    <lineage>
        <taxon>Bacteria</taxon>
        <taxon>Bacillati</taxon>
        <taxon>Actinomycetota</taxon>
        <taxon>Actinomycetes</taxon>
        <taxon>Kitasatosporales</taxon>
        <taxon>Streptomycetaceae</taxon>
        <taxon>Streptomyces</taxon>
        <taxon>Streptomyces violaceoruber group</taxon>
    </lineage>
</organism>
<keyword evidence="3" id="KW-1185">Reference proteome</keyword>
<evidence type="ECO:0000256" key="1">
    <source>
        <dbReference type="SAM" id="MobiDB-lite"/>
    </source>
</evidence>
<dbReference type="Proteomes" id="UP001622731">
    <property type="component" value="Chromosome"/>
</dbReference>
<protein>
    <submittedName>
        <fullName evidence="2">Uncharacterized protein</fullName>
    </submittedName>
</protein>
<accession>A0ABZ1M1A8</accession>
<sequence>MSNYGYPHASKEVLEERNRVADRTYAELRRAGLPAHRWKRDADESPGAEVTVDPGEDSAGGVVVTWTADFGPALSESLLSGDLQAPVIRQNGAVARHMQEAIIGILRAAGLEATTSEDDMNPLAVRVASR</sequence>
<dbReference type="RefSeq" id="WP_319121213.1">
    <property type="nucleotide sequence ID" value="NZ_CP108200.1"/>
</dbReference>
<gene>
    <name evidence="2" type="ORF">OHB34_11900</name>
</gene>
<name>A0ABZ1M1A8_9ACTN</name>
<evidence type="ECO:0000313" key="2">
    <source>
        <dbReference type="EMBL" id="WTR94775.1"/>
    </source>
</evidence>
<feature type="region of interest" description="Disordered" evidence="1">
    <location>
        <begin position="37"/>
        <end position="58"/>
    </location>
</feature>
<dbReference type="EMBL" id="CP108200">
    <property type="protein sequence ID" value="WTR94775.1"/>
    <property type="molecule type" value="Genomic_DNA"/>
</dbReference>